<dbReference type="HOGENOM" id="CLU_156026_2_0_1"/>
<organism evidence="2 3">
    <name type="scientific">Phlebiopsis gigantea (strain 11061_1 CR5-6)</name>
    <name type="common">White-rot fungus</name>
    <name type="synonym">Peniophora gigantea</name>
    <dbReference type="NCBI Taxonomy" id="745531"/>
    <lineage>
        <taxon>Eukaryota</taxon>
        <taxon>Fungi</taxon>
        <taxon>Dikarya</taxon>
        <taxon>Basidiomycota</taxon>
        <taxon>Agaricomycotina</taxon>
        <taxon>Agaricomycetes</taxon>
        <taxon>Polyporales</taxon>
        <taxon>Phanerochaetaceae</taxon>
        <taxon>Phlebiopsis</taxon>
    </lineage>
</organism>
<evidence type="ECO:0008006" key="4">
    <source>
        <dbReference type="Google" id="ProtNLM"/>
    </source>
</evidence>
<evidence type="ECO:0000256" key="1">
    <source>
        <dbReference type="ARBA" id="ARBA00038069"/>
    </source>
</evidence>
<gene>
    <name evidence="2" type="ORF">PHLGIDRAFT_19800</name>
</gene>
<evidence type="ECO:0000313" key="3">
    <source>
        <dbReference type="Proteomes" id="UP000053257"/>
    </source>
</evidence>
<dbReference type="InterPro" id="IPR052471">
    <property type="entry name" value="PBI_I9"/>
</dbReference>
<dbReference type="OrthoDB" id="5518345at2759"/>
<sequence>MAGKYIVVFKKTATPDLVNKYADEVDANGGLVKDRWASGAMKGFSAEIPDSFLTQLQSLQGDIIDYIEPDGTVTIQ</sequence>
<protein>
    <recommendedName>
        <fullName evidence="4">Inhibitor I9 domain-containing protein</fullName>
    </recommendedName>
</protein>
<keyword evidence="3" id="KW-1185">Reference proteome</keyword>
<reference evidence="2 3" key="1">
    <citation type="journal article" date="2014" name="PLoS Genet.">
        <title>Analysis of the Phlebiopsis gigantea genome, transcriptome and secretome provides insight into its pioneer colonization strategies of wood.</title>
        <authorList>
            <person name="Hori C."/>
            <person name="Ishida T."/>
            <person name="Igarashi K."/>
            <person name="Samejima M."/>
            <person name="Suzuki H."/>
            <person name="Master E."/>
            <person name="Ferreira P."/>
            <person name="Ruiz-Duenas F.J."/>
            <person name="Held B."/>
            <person name="Canessa P."/>
            <person name="Larrondo L.F."/>
            <person name="Schmoll M."/>
            <person name="Druzhinina I.S."/>
            <person name="Kubicek C.P."/>
            <person name="Gaskell J.A."/>
            <person name="Kersten P."/>
            <person name="St John F."/>
            <person name="Glasner J."/>
            <person name="Sabat G."/>
            <person name="Splinter BonDurant S."/>
            <person name="Syed K."/>
            <person name="Yadav J."/>
            <person name="Mgbeahuruike A.C."/>
            <person name="Kovalchuk A."/>
            <person name="Asiegbu F.O."/>
            <person name="Lackner G."/>
            <person name="Hoffmeister D."/>
            <person name="Rencoret J."/>
            <person name="Gutierrez A."/>
            <person name="Sun H."/>
            <person name="Lindquist E."/>
            <person name="Barry K."/>
            <person name="Riley R."/>
            <person name="Grigoriev I.V."/>
            <person name="Henrissat B."/>
            <person name="Kues U."/>
            <person name="Berka R.M."/>
            <person name="Martinez A.T."/>
            <person name="Covert S.F."/>
            <person name="Blanchette R.A."/>
            <person name="Cullen D."/>
        </authorList>
    </citation>
    <scope>NUCLEOTIDE SEQUENCE [LARGE SCALE GENOMIC DNA]</scope>
    <source>
        <strain evidence="2 3">11061_1 CR5-6</strain>
    </source>
</reference>
<dbReference type="PANTHER" id="PTHR28288">
    <property type="entry name" value="PROTEASE B INHIBITOR 2"/>
    <property type="match status" value="1"/>
</dbReference>
<dbReference type="Gene3D" id="3.30.70.80">
    <property type="entry name" value="Peptidase S8 propeptide/proteinase inhibitor I9"/>
    <property type="match status" value="1"/>
</dbReference>
<dbReference type="GO" id="GO:0042144">
    <property type="term" value="P:vacuole fusion, non-autophagic"/>
    <property type="evidence" value="ECO:0007669"/>
    <property type="project" value="TreeGrafter"/>
</dbReference>
<dbReference type="InterPro" id="IPR037045">
    <property type="entry name" value="S8pro/Inhibitor_I9_sf"/>
</dbReference>
<dbReference type="GO" id="GO:0004866">
    <property type="term" value="F:endopeptidase inhibitor activity"/>
    <property type="evidence" value="ECO:0007669"/>
    <property type="project" value="TreeGrafter"/>
</dbReference>
<dbReference type="EMBL" id="KN840553">
    <property type="protein sequence ID" value="KIP05112.1"/>
    <property type="molecule type" value="Genomic_DNA"/>
</dbReference>
<evidence type="ECO:0000313" key="2">
    <source>
        <dbReference type="EMBL" id="KIP05112.1"/>
    </source>
</evidence>
<proteinExistence type="inferred from homology"/>
<dbReference type="SUPFAM" id="SSF54897">
    <property type="entry name" value="Protease propeptides/inhibitors"/>
    <property type="match status" value="1"/>
</dbReference>
<dbReference type="Proteomes" id="UP000053257">
    <property type="component" value="Unassembled WGS sequence"/>
</dbReference>
<name>A0A0C3S4M7_PHLG1</name>
<dbReference type="PANTHER" id="PTHR28288:SF2">
    <property type="entry name" value="PROTEASE B INHIBITOR 2"/>
    <property type="match status" value="1"/>
</dbReference>
<accession>A0A0C3S4M7</accession>
<comment type="similarity">
    <text evidence="1">Belongs to the protease inhibitor I9 family.</text>
</comment>
<dbReference type="AlphaFoldDB" id="A0A0C3S4M7"/>